<evidence type="ECO:0000256" key="13">
    <source>
        <dbReference type="ARBA" id="ARBA00023242"/>
    </source>
</evidence>
<keyword evidence="9" id="KW-0677">Repeat</keyword>
<feature type="compositionally biased region" description="Acidic residues" evidence="20">
    <location>
        <begin position="729"/>
        <end position="756"/>
    </location>
</feature>
<dbReference type="Gene3D" id="3.30.160.60">
    <property type="entry name" value="Classic Zinc Finger"/>
    <property type="match status" value="3"/>
</dbReference>
<evidence type="ECO:0000313" key="23">
    <source>
        <dbReference type="Proteomes" id="UP001279410"/>
    </source>
</evidence>
<evidence type="ECO:0000256" key="10">
    <source>
        <dbReference type="ARBA" id="ARBA00022771"/>
    </source>
</evidence>
<dbReference type="AlphaFoldDB" id="A0AAD3N7K3"/>
<feature type="region of interest" description="Disordered" evidence="20">
    <location>
        <begin position="230"/>
        <end position="310"/>
    </location>
</feature>
<comment type="function">
    <text evidence="14">Atypical E3 ubiquitin-protein ligase that mediates 'Lys-63'-linked ubiquitination of MAP3K14/NIK, leading to stabilize and activate MAP3K14/NIK. It thereby acts as an activator of the non-canonical NF-kappa-B2/NFKB2 pathway. May also play an important role in cell proliferation and/or anti-apoptosis.</text>
</comment>
<feature type="region of interest" description="Disordered" evidence="20">
    <location>
        <begin position="384"/>
        <end position="525"/>
    </location>
</feature>
<feature type="domain" description="C2H2-type" evidence="21">
    <location>
        <begin position="43"/>
        <end position="70"/>
    </location>
</feature>
<dbReference type="PROSITE" id="PS00028">
    <property type="entry name" value="ZINC_FINGER_C2H2_1"/>
    <property type="match status" value="4"/>
</dbReference>
<keyword evidence="12" id="KW-0862">Zinc</keyword>
<dbReference type="Proteomes" id="UP001279410">
    <property type="component" value="Unassembled WGS sequence"/>
</dbReference>
<comment type="subcellular location">
    <subcellularLocation>
        <location evidence="2">Nucleus</location>
    </subcellularLocation>
</comment>
<evidence type="ECO:0000256" key="11">
    <source>
        <dbReference type="ARBA" id="ARBA00022786"/>
    </source>
</evidence>
<organism evidence="22 23">
    <name type="scientific">Lates japonicus</name>
    <name type="common">Japanese lates</name>
    <dbReference type="NCBI Taxonomy" id="270547"/>
    <lineage>
        <taxon>Eukaryota</taxon>
        <taxon>Metazoa</taxon>
        <taxon>Chordata</taxon>
        <taxon>Craniata</taxon>
        <taxon>Vertebrata</taxon>
        <taxon>Euteleostomi</taxon>
        <taxon>Actinopterygii</taxon>
        <taxon>Neopterygii</taxon>
        <taxon>Teleostei</taxon>
        <taxon>Neoteleostei</taxon>
        <taxon>Acanthomorphata</taxon>
        <taxon>Carangaria</taxon>
        <taxon>Carangaria incertae sedis</taxon>
        <taxon>Centropomidae</taxon>
        <taxon>Lates</taxon>
    </lineage>
</organism>
<dbReference type="PANTHER" id="PTHR33480">
    <property type="entry name" value="SET DOMAIN-CONTAINING PROTEIN-RELATED"/>
    <property type="match status" value="1"/>
</dbReference>
<comment type="subunit">
    <text evidence="15">Interacts with MAP3K14/NIK.</text>
</comment>
<evidence type="ECO:0000256" key="8">
    <source>
        <dbReference type="ARBA" id="ARBA00022723"/>
    </source>
</evidence>
<keyword evidence="13" id="KW-0539">Nucleus</keyword>
<keyword evidence="23" id="KW-1185">Reference proteome</keyword>
<keyword evidence="11" id="KW-0833">Ubl conjugation pathway</keyword>
<evidence type="ECO:0000256" key="18">
    <source>
        <dbReference type="ARBA" id="ARBA00079395"/>
    </source>
</evidence>
<feature type="compositionally biased region" description="Pro residues" evidence="20">
    <location>
        <begin position="459"/>
        <end position="468"/>
    </location>
</feature>
<feature type="compositionally biased region" description="Acidic residues" evidence="20">
    <location>
        <begin position="682"/>
        <end position="697"/>
    </location>
</feature>
<feature type="domain" description="C2H2-type" evidence="21">
    <location>
        <begin position="71"/>
        <end position="98"/>
    </location>
</feature>
<dbReference type="SUPFAM" id="SSF57667">
    <property type="entry name" value="beta-beta-alpha zinc fingers"/>
    <property type="match status" value="2"/>
</dbReference>
<evidence type="ECO:0000256" key="14">
    <source>
        <dbReference type="ARBA" id="ARBA00054990"/>
    </source>
</evidence>
<dbReference type="CDD" id="cd08161">
    <property type="entry name" value="SET"/>
    <property type="match status" value="1"/>
</dbReference>
<dbReference type="FunFam" id="3.30.160.60:FF:000183">
    <property type="entry name" value="E3 ubiquitin-protein ligase ZFP91"/>
    <property type="match status" value="1"/>
</dbReference>
<keyword evidence="6" id="KW-0597">Phosphoprotein</keyword>
<feature type="compositionally biased region" description="Basic residues" evidence="20">
    <location>
        <begin position="667"/>
        <end position="678"/>
    </location>
</feature>
<dbReference type="PROSITE" id="PS50157">
    <property type="entry name" value="ZINC_FINGER_C2H2_2"/>
    <property type="match status" value="4"/>
</dbReference>
<evidence type="ECO:0000259" key="21">
    <source>
        <dbReference type="PROSITE" id="PS50157"/>
    </source>
</evidence>
<dbReference type="InterPro" id="IPR001214">
    <property type="entry name" value="SET_dom"/>
</dbReference>
<evidence type="ECO:0000256" key="9">
    <source>
        <dbReference type="ARBA" id="ARBA00022737"/>
    </source>
</evidence>
<dbReference type="EC" id="2.3.2.27" evidence="5"/>
<evidence type="ECO:0000256" key="7">
    <source>
        <dbReference type="ARBA" id="ARBA00022679"/>
    </source>
</evidence>
<feature type="region of interest" description="Disordered" evidence="20">
    <location>
        <begin position="579"/>
        <end position="765"/>
    </location>
</feature>
<evidence type="ECO:0000256" key="6">
    <source>
        <dbReference type="ARBA" id="ARBA00022553"/>
    </source>
</evidence>
<dbReference type="GO" id="GO:0060255">
    <property type="term" value="P:regulation of macromolecule metabolic process"/>
    <property type="evidence" value="ECO:0007669"/>
    <property type="project" value="UniProtKB-ARBA"/>
</dbReference>
<keyword evidence="7" id="KW-0808">Transferase</keyword>
<evidence type="ECO:0000256" key="4">
    <source>
        <dbReference type="ARBA" id="ARBA00006991"/>
    </source>
</evidence>
<dbReference type="EMBL" id="BRZM01000099">
    <property type="protein sequence ID" value="GLD66939.1"/>
    <property type="molecule type" value="Genomic_DNA"/>
</dbReference>
<comment type="caution">
    <text evidence="22">The sequence shown here is derived from an EMBL/GenBank/DDBJ whole genome shotgun (WGS) entry which is preliminary data.</text>
</comment>
<feature type="compositionally biased region" description="Polar residues" evidence="20">
    <location>
        <begin position="598"/>
        <end position="651"/>
    </location>
</feature>
<evidence type="ECO:0000256" key="5">
    <source>
        <dbReference type="ARBA" id="ARBA00012483"/>
    </source>
</evidence>
<protein>
    <recommendedName>
        <fullName evidence="16">E3 ubiquitin-protein ligase ZFP91</fullName>
        <ecNumber evidence="5">2.3.2.27</ecNumber>
    </recommendedName>
    <alternativeName>
        <fullName evidence="17">RING-type E3 ubiquitin transferase ZFP91</fullName>
    </alternativeName>
    <alternativeName>
        <fullName evidence="18">Zinc finger protein 91 homolog</fullName>
    </alternativeName>
</protein>
<feature type="compositionally biased region" description="Pro residues" evidence="20">
    <location>
        <begin position="1103"/>
        <end position="1114"/>
    </location>
</feature>
<name>A0AAD3N7K3_LATJO</name>
<feature type="compositionally biased region" description="Basic residues" evidence="20">
    <location>
        <begin position="1115"/>
        <end position="1131"/>
    </location>
</feature>
<comment type="similarity">
    <text evidence="4">Belongs to the krueppel C2H2-type zinc-finger protein family.</text>
</comment>
<accession>A0AAD3N7K3</accession>
<dbReference type="InterPro" id="IPR036236">
    <property type="entry name" value="Znf_C2H2_sf"/>
</dbReference>
<dbReference type="InterPro" id="IPR046341">
    <property type="entry name" value="SET_dom_sf"/>
</dbReference>
<dbReference type="FunFam" id="3.30.160.60:FF:000356">
    <property type="entry name" value="E3 ubiquitin-protein ligase ZFP91"/>
    <property type="match status" value="1"/>
</dbReference>
<dbReference type="Pfam" id="PF00096">
    <property type="entry name" value="zf-C2H2"/>
    <property type="match status" value="2"/>
</dbReference>
<feature type="compositionally biased region" description="Low complexity" evidence="20">
    <location>
        <begin position="588"/>
        <end position="597"/>
    </location>
</feature>
<feature type="compositionally biased region" description="Low complexity" evidence="20">
    <location>
        <begin position="274"/>
        <end position="307"/>
    </location>
</feature>
<evidence type="ECO:0000256" key="2">
    <source>
        <dbReference type="ARBA" id="ARBA00004123"/>
    </source>
</evidence>
<evidence type="ECO:0000313" key="22">
    <source>
        <dbReference type="EMBL" id="GLD66939.1"/>
    </source>
</evidence>
<feature type="compositionally biased region" description="Basic residues" evidence="20">
    <location>
        <begin position="1085"/>
        <end position="1100"/>
    </location>
</feature>
<evidence type="ECO:0000256" key="16">
    <source>
        <dbReference type="ARBA" id="ARBA00071305"/>
    </source>
</evidence>
<evidence type="ECO:0000256" key="15">
    <source>
        <dbReference type="ARBA" id="ARBA00065249"/>
    </source>
</evidence>
<comment type="pathway">
    <text evidence="3">Protein modification; protein ubiquitination.</text>
</comment>
<sequence length="1209" mass="132276">HHIKYQHLLKKKYVCPHPSCGRLFRLQKQLLRHAKHHTDQRDYICEFCARAFKSSHNLAVHRMIHTGEKPLQCEICGFTCRQKASLNWHMKKHDADATYQFSCSICGKKFEKKDCVVAHKAKSHPEVLIAEALAANAGALITTPASLLELPGNPMQAEVTGLDVSQVGQDSQVDQLSQEGQVGQQVAQVSQMGHVTQQVSHQVVLLGQDQSLHTMVVPVTIALSPIDFTGGPSEQAHDKASSGSKTSSCSASTPAPAPAASSAPTPTPVPAPAPATAASAQAPSLTPASTAPAAPTASAPAPTASSFPPSPNCRIREVHCGSQVRLVVIAIRDITKGEEITVDYSLTEWGENLGFRGTVSPAQHDCNSDTENNNNIKKEDEPLSLTAQQQRQQQQQQQQQQQEYVTPSWSLSPSSSPISHSDASDSDGGDEDNTSPRGRALRRRKKRRGTPSKKKNPHRIPPGRPSPVSPAGVPHHNRPLKPSSHAPAQSSPPCSSSSSSAKPVFKAPAPLGSNGTSNVNSSVPRGGVSIDSMRQTCEYCGRHFRSLGRHLDKHHAHQPEVCSALVERYTQMPRLHAQNTNPATAHTQSQQHSRSSQVVGQGRSSDLPQSGVQDLSMSPPTLTAANQSPSSSGRNSTPPVLTPPRGQNTGVPVSVLKRSPPPVAVTHSRKGAMRRFKRDRQEAEEDEEDEDEEDVEVVEVKRPKEEENVEVVCPQSFSSKSAKEMEPPKEEEDEEDEEEEEEEEENGVMEVEDESGAEDKEKDLLSSSGRHHMLPLLSSLSSLVLYLRRLQHSAFLSLSRQLQSAEAWRLLCHSSLALLILYNRRRECEVSKLSIAEYRARITPQCPVPVPPGAPPALTPLEASLSPFERLVLPHLPRVGVQGKRGRVQPLILPPHCEPCLELLLQTRQDVGVDPANPYVFARPYHSPATPLRGTDLLRSLARSSGTRNPRALTQTRVRRQVAILTQLLLLGEGEEPGQPGGSAVERLEHFLEREYHVTQNCAGIGQDPGLMGRVGRVVLCGERDGVLFRGMSLNHICLELDVMSGNSADSYSEGESEGEQVKEKPEVLAPAPAPTPTPTLLYVRKGKNNGRVGRPKKLKNTQPPPPPPPPPPANRRRGSGQPKSGKRGVLKRPWSEAERAAVEEHLTRNITELRVPAKADCERCLQQCPLLVSNHRDWRAIKFYCHNRIQLLKKNQRRESEPQPLTVC</sequence>
<evidence type="ECO:0000256" key="1">
    <source>
        <dbReference type="ARBA" id="ARBA00000900"/>
    </source>
</evidence>
<dbReference type="GO" id="GO:0005634">
    <property type="term" value="C:nucleus"/>
    <property type="evidence" value="ECO:0007669"/>
    <property type="project" value="UniProtKB-SubCell"/>
</dbReference>
<keyword evidence="8" id="KW-0479">Metal-binding</keyword>
<feature type="compositionally biased region" description="Low complexity" evidence="20">
    <location>
        <begin position="388"/>
        <end position="421"/>
    </location>
</feature>
<feature type="region of interest" description="Disordered" evidence="20">
    <location>
        <begin position="1048"/>
        <end position="1136"/>
    </location>
</feature>
<evidence type="ECO:0000256" key="17">
    <source>
        <dbReference type="ARBA" id="ARBA00077489"/>
    </source>
</evidence>
<feature type="compositionally biased region" description="Low complexity" evidence="20">
    <location>
        <begin position="481"/>
        <end position="523"/>
    </location>
</feature>
<evidence type="ECO:0000256" key="12">
    <source>
        <dbReference type="ARBA" id="ARBA00022833"/>
    </source>
</evidence>
<feature type="compositionally biased region" description="Low complexity" evidence="20">
    <location>
        <begin position="241"/>
        <end position="264"/>
    </location>
</feature>
<evidence type="ECO:0000256" key="3">
    <source>
        <dbReference type="ARBA" id="ARBA00004906"/>
    </source>
</evidence>
<proteinExistence type="inferred from homology"/>
<dbReference type="GO" id="GO:0061630">
    <property type="term" value="F:ubiquitin protein ligase activity"/>
    <property type="evidence" value="ECO:0007669"/>
    <property type="project" value="UniProtKB-EC"/>
</dbReference>
<feature type="domain" description="C2H2-type" evidence="21">
    <location>
        <begin position="13"/>
        <end position="42"/>
    </location>
</feature>
<comment type="catalytic activity">
    <reaction evidence="1">
        <text>S-ubiquitinyl-[E2 ubiquitin-conjugating enzyme]-L-cysteine + [acceptor protein]-L-lysine = [E2 ubiquitin-conjugating enzyme]-L-cysteine + N(6)-ubiquitinyl-[acceptor protein]-L-lysine.</text>
        <dbReference type="EC" id="2.3.2.27"/>
    </reaction>
</comment>
<dbReference type="Gene3D" id="2.170.270.10">
    <property type="entry name" value="SET domain"/>
    <property type="match status" value="1"/>
</dbReference>
<keyword evidence="10 19" id="KW-0863">Zinc-finger</keyword>
<dbReference type="SUPFAM" id="SSF82199">
    <property type="entry name" value="SET domain"/>
    <property type="match status" value="1"/>
</dbReference>
<dbReference type="GO" id="GO:0008270">
    <property type="term" value="F:zinc ion binding"/>
    <property type="evidence" value="ECO:0007669"/>
    <property type="project" value="UniProtKB-KW"/>
</dbReference>
<dbReference type="GO" id="GO:0080090">
    <property type="term" value="P:regulation of primary metabolic process"/>
    <property type="evidence" value="ECO:0007669"/>
    <property type="project" value="UniProtKB-ARBA"/>
</dbReference>
<feature type="domain" description="C2H2-type" evidence="21">
    <location>
        <begin position="101"/>
        <end position="124"/>
    </location>
</feature>
<dbReference type="SMART" id="SM00355">
    <property type="entry name" value="ZnF_C2H2"/>
    <property type="match status" value="5"/>
</dbReference>
<dbReference type="PANTHER" id="PTHR33480:SF3">
    <property type="entry name" value="SI:DKEY-117M1.4"/>
    <property type="match status" value="1"/>
</dbReference>
<evidence type="ECO:0000256" key="20">
    <source>
        <dbReference type="SAM" id="MobiDB-lite"/>
    </source>
</evidence>
<feature type="compositionally biased region" description="Basic residues" evidence="20">
    <location>
        <begin position="439"/>
        <end position="458"/>
    </location>
</feature>
<feature type="non-terminal residue" evidence="22">
    <location>
        <position position="1209"/>
    </location>
</feature>
<evidence type="ECO:0000256" key="19">
    <source>
        <dbReference type="PROSITE-ProRule" id="PRU00042"/>
    </source>
</evidence>
<feature type="compositionally biased region" description="Acidic residues" evidence="20">
    <location>
        <begin position="424"/>
        <end position="433"/>
    </location>
</feature>
<gene>
    <name evidence="22" type="ORF">AKAME5_001831300</name>
</gene>
<dbReference type="Pfam" id="PF00856">
    <property type="entry name" value="SET"/>
    <property type="match status" value="1"/>
</dbReference>
<dbReference type="InterPro" id="IPR013087">
    <property type="entry name" value="Znf_C2H2_type"/>
</dbReference>
<reference evidence="22" key="1">
    <citation type="submission" date="2022-08" db="EMBL/GenBank/DDBJ databases">
        <title>Genome sequencing of akame (Lates japonicus).</title>
        <authorList>
            <person name="Hashiguchi Y."/>
            <person name="Takahashi H."/>
        </authorList>
    </citation>
    <scope>NUCLEOTIDE SEQUENCE</scope>
    <source>
        <strain evidence="22">Kochi</strain>
    </source>
</reference>